<proteinExistence type="predicted"/>
<evidence type="ECO:0000313" key="1">
    <source>
        <dbReference type="EMBL" id="KAF9481200.1"/>
    </source>
</evidence>
<dbReference type="EMBL" id="MU155182">
    <property type="protein sequence ID" value="KAF9481200.1"/>
    <property type="molecule type" value="Genomic_DNA"/>
</dbReference>
<comment type="caution">
    <text evidence="1">The sequence shown here is derived from an EMBL/GenBank/DDBJ whole genome shotgun (WGS) entry which is preliminary data.</text>
</comment>
<organism evidence="1 2">
    <name type="scientific">Pholiota conissans</name>
    <dbReference type="NCBI Taxonomy" id="109636"/>
    <lineage>
        <taxon>Eukaryota</taxon>
        <taxon>Fungi</taxon>
        <taxon>Dikarya</taxon>
        <taxon>Basidiomycota</taxon>
        <taxon>Agaricomycotina</taxon>
        <taxon>Agaricomycetes</taxon>
        <taxon>Agaricomycetidae</taxon>
        <taxon>Agaricales</taxon>
        <taxon>Agaricineae</taxon>
        <taxon>Strophariaceae</taxon>
        <taxon>Pholiota</taxon>
    </lineage>
</organism>
<dbReference type="AlphaFoldDB" id="A0A9P5Z6P9"/>
<evidence type="ECO:0000313" key="2">
    <source>
        <dbReference type="Proteomes" id="UP000807469"/>
    </source>
</evidence>
<sequence>MSVCSESVSESGHCASGWVGGAPPRLMDAMLLDQATIWLCQYHGRLDCQMRAGVSGDFKLKALYM</sequence>
<name>A0A9P5Z6P9_9AGAR</name>
<accession>A0A9P5Z6P9</accession>
<reference evidence="1" key="1">
    <citation type="submission" date="2020-11" db="EMBL/GenBank/DDBJ databases">
        <authorList>
            <consortium name="DOE Joint Genome Institute"/>
            <person name="Ahrendt S."/>
            <person name="Riley R."/>
            <person name="Andreopoulos W."/>
            <person name="Labutti K."/>
            <person name="Pangilinan J."/>
            <person name="Ruiz-Duenas F.J."/>
            <person name="Barrasa J.M."/>
            <person name="Sanchez-Garcia M."/>
            <person name="Camarero S."/>
            <person name="Miyauchi S."/>
            <person name="Serrano A."/>
            <person name="Linde D."/>
            <person name="Babiker R."/>
            <person name="Drula E."/>
            <person name="Ayuso-Fernandez I."/>
            <person name="Pacheco R."/>
            <person name="Padilla G."/>
            <person name="Ferreira P."/>
            <person name="Barriuso J."/>
            <person name="Kellner H."/>
            <person name="Castanera R."/>
            <person name="Alfaro M."/>
            <person name="Ramirez L."/>
            <person name="Pisabarro A.G."/>
            <person name="Kuo A."/>
            <person name="Tritt A."/>
            <person name="Lipzen A."/>
            <person name="He G."/>
            <person name="Yan M."/>
            <person name="Ng V."/>
            <person name="Cullen D."/>
            <person name="Martin F."/>
            <person name="Rosso M.-N."/>
            <person name="Henrissat B."/>
            <person name="Hibbett D."/>
            <person name="Martinez A.T."/>
            <person name="Grigoriev I.V."/>
        </authorList>
    </citation>
    <scope>NUCLEOTIDE SEQUENCE</scope>
    <source>
        <strain evidence="1">CIRM-BRFM 674</strain>
    </source>
</reference>
<dbReference type="Proteomes" id="UP000807469">
    <property type="component" value="Unassembled WGS sequence"/>
</dbReference>
<gene>
    <name evidence="1" type="ORF">BDN70DRAFT_560316</name>
</gene>
<protein>
    <submittedName>
        <fullName evidence="1">Uncharacterized protein</fullName>
    </submittedName>
</protein>
<keyword evidence="2" id="KW-1185">Reference proteome</keyword>